<keyword evidence="1" id="KW-0472">Membrane</keyword>
<feature type="transmembrane region" description="Helical" evidence="1">
    <location>
        <begin position="82"/>
        <end position="107"/>
    </location>
</feature>
<sequence length="182" mass="19332">MARAGQDHPQQTTAMTGVGPMDEVQDSLRSGLYWCVAFSVILLPVGYATGLWVWVTLGYAAIICVSVIVGVVLAVGGRVLTVAAFLLWLLVLGVGVGLVAFGVHAIVTFEPYCTPSETVDCRLLLNGQDVGEASVADQRRSMVTDSLVPIGGGAVIAVAALVFGTARVRDRAPRARYLFRRR</sequence>
<evidence type="ECO:0000313" key="2">
    <source>
        <dbReference type="EMBL" id="GGR64551.1"/>
    </source>
</evidence>
<keyword evidence="1" id="KW-0812">Transmembrane</keyword>
<evidence type="ECO:0000256" key="1">
    <source>
        <dbReference type="SAM" id="Phobius"/>
    </source>
</evidence>
<dbReference type="EMBL" id="BMSX01000051">
    <property type="protein sequence ID" value="GGR64551.1"/>
    <property type="molecule type" value="Genomic_DNA"/>
</dbReference>
<dbReference type="AlphaFoldDB" id="A0A918L0T8"/>
<keyword evidence="1" id="KW-1133">Transmembrane helix</keyword>
<feature type="transmembrane region" description="Helical" evidence="1">
    <location>
        <begin position="54"/>
        <end position="75"/>
    </location>
</feature>
<comment type="caution">
    <text evidence="2">The sequence shown here is derived from an EMBL/GenBank/DDBJ whole genome shotgun (WGS) entry which is preliminary data.</text>
</comment>
<organism evidence="2 3">
    <name type="scientific">Streptomyces aurantiogriseus</name>
    <dbReference type="NCBI Taxonomy" id="66870"/>
    <lineage>
        <taxon>Bacteria</taxon>
        <taxon>Bacillati</taxon>
        <taxon>Actinomycetota</taxon>
        <taxon>Actinomycetes</taxon>
        <taxon>Kitasatosporales</taxon>
        <taxon>Streptomycetaceae</taxon>
        <taxon>Streptomyces</taxon>
    </lineage>
</organism>
<proteinExistence type="predicted"/>
<protein>
    <submittedName>
        <fullName evidence="2">Uncharacterized protein</fullName>
    </submittedName>
</protein>
<reference evidence="2" key="1">
    <citation type="journal article" date="2014" name="Int. J. Syst. Evol. Microbiol.">
        <title>Complete genome sequence of Corynebacterium casei LMG S-19264T (=DSM 44701T), isolated from a smear-ripened cheese.</title>
        <authorList>
            <consortium name="US DOE Joint Genome Institute (JGI-PGF)"/>
            <person name="Walter F."/>
            <person name="Albersmeier A."/>
            <person name="Kalinowski J."/>
            <person name="Ruckert C."/>
        </authorList>
    </citation>
    <scope>NUCLEOTIDE SEQUENCE</scope>
    <source>
        <strain evidence="2">JCM 4346</strain>
    </source>
</reference>
<accession>A0A918L0T8</accession>
<evidence type="ECO:0000313" key="3">
    <source>
        <dbReference type="Proteomes" id="UP000658320"/>
    </source>
</evidence>
<feature type="transmembrane region" description="Helical" evidence="1">
    <location>
        <begin position="31"/>
        <end position="48"/>
    </location>
</feature>
<reference evidence="2" key="2">
    <citation type="submission" date="2020-09" db="EMBL/GenBank/DDBJ databases">
        <authorList>
            <person name="Sun Q."/>
            <person name="Ohkuma M."/>
        </authorList>
    </citation>
    <scope>NUCLEOTIDE SEQUENCE</scope>
    <source>
        <strain evidence="2">JCM 4346</strain>
    </source>
</reference>
<dbReference type="Proteomes" id="UP000658320">
    <property type="component" value="Unassembled WGS sequence"/>
</dbReference>
<name>A0A918L0T8_9ACTN</name>
<feature type="transmembrane region" description="Helical" evidence="1">
    <location>
        <begin position="147"/>
        <end position="166"/>
    </location>
</feature>
<gene>
    <name evidence="2" type="ORF">GCM10010251_96400</name>
</gene>
<keyword evidence="3" id="KW-1185">Reference proteome</keyword>